<evidence type="ECO:0000259" key="3">
    <source>
        <dbReference type="Pfam" id="PF13649"/>
    </source>
</evidence>
<name>A0ABT1TQD1_9GAMM</name>
<dbReference type="GO" id="GO:0032259">
    <property type="term" value="P:methylation"/>
    <property type="evidence" value="ECO:0007669"/>
    <property type="project" value="UniProtKB-KW"/>
</dbReference>
<dbReference type="Gene3D" id="3.40.50.150">
    <property type="entry name" value="Vaccinia Virus protein VP39"/>
    <property type="match status" value="1"/>
</dbReference>
<proteinExistence type="predicted"/>
<dbReference type="GO" id="GO:0008168">
    <property type="term" value="F:methyltransferase activity"/>
    <property type="evidence" value="ECO:0007669"/>
    <property type="project" value="UniProtKB-KW"/>
</dbReference>
<dbReference type="Pfam" id="PF13649">
    <property type="entry name" value="Methyltransf_25"/>
    <property type="match status" value="1"/>
</dbReference>
<evidence type="ECO:0000313" key="5">
    <source>
        <dbReference type="Proteomes" id="UP001524570"/>
    </source>
</evidence>
<evidence type="ECO:0000256" key="2">
    <source>
        <dbReference type="ARBA" id="ARBA00022679"/>
    </source>
</evidence>
<dbReference type="CDD" id="cd02440">
    <property type="entry name" value="AdoMet_MTases"/>
    <property type="match status" value="1"/>
</dbReference>
<organism evidence="4 5">
    <name type="scientific">Methylomonas rosea</name>
    <dbReference type="NCBI Taxonomy" id="2952227"/>
    <lineage>
        <taxon>Bacteria</taxon>
        <taxon>Pseudomonadati</taxon>
        <taxon>Pseudomonadota</taxon>
        <taxon>Gammaproteobacteria</taxon>
        <taxon>Methylococcales</taxon>
        <taxon>Methylococcaceae</taxon>
        <taxon>Methylomonas</taxon>
    </lineage>
</organism>
<protein>
    <submittedName>
        <fullName evidence="4">Class I SAM-dependent methyltransferase</fullName>
    </submittedName>
</protein>
<dbReference type="PANTHER" id="PTHR43861:SF1">
    <property type="entry name" value="TRANS-ACONITATE 2-METHYLTRANSFERASE"/>
    <property type="match status" value="1"/>
</dbReference>
<dbReference type="InterPro" id="IPR029063">
    <property type="entry name" value="SAM-dependent_MTases_sf"/>
</dbReference>
<reference evidence="4 5" key="1">
    <citation type="submission" date="2022-07" db="EMBL/GenBank/DDBJ databases">
        <title>Methylomonas rivi sp. nov., Methylomonas rosea sp. nov., Methylomonas aureus sp. nov. and Methylomonas subterranea sp. nov., four novel methanotrophs isolated from a freshwater creek and the deep terrestrial subsurface.</title>
        <authorList>
            <person name="Abin C."/>
            <person name="Sankaranarayanan K."/>
            <person name="Garner C."/>
            <person name="Sindelar R."/>
            <person name="Kotary K."/>
            <person name="Garner R."/>
            <person name="Barclay S."/>
            <person name="Lawson P."/>
            <person name="Krumholz L."/>
        </authorList>
    </citation>
    <scope>NUCLEOTIDE SEQUENCE [LARGE SCALE GENOMIC DNA]</scope>
    <source>
        <strain evidence="4 5">WSC-7</strain>
    </source>
</reference>
<dbReference type="Proteomes" id="UP001524570">
    <property type="component" value="Unassembled WGS sequence"/>
</dbReference>
<dbReference type="EMBL" id="JANIBL010000009">
    <property type="protein sequence ID" value="MCQ8116687.1"/>
    <property type="molecule type" value="Genomic_DNA"/>
</dbReference>
<keyword evidence="1 4" id="KW-0489">Methyltransferase</keyword>
<gene>
    <name evidence="4" type="ORF">NP589_04555</name>
</gene>
<evidence type="ECO:0000256" key="1">
    <source>
        <dbReference type="ARBA" id="ARBA00022603"/>
    </source>
</evidence>
<dbReference type="SUPFAM" id="SSF53335">
    <property type="entry name" value="S-adenosyl-L-methionine-dependent methyltransferases"/>
    <property type="match status" value="1"/>
</dbReference>
<feature type="domain" description="Methyltransferase" evidence="3">
    <location>
        <begin position="62"/>
        <end position="151"/>
    </location>
</feature>
<dbReference type="InterPro" id="IPR041698">
    <property type="entry name" value="Methyltransf_25"/>
</dbReference>
<accession>A0ABT1TQD1</accession>
<keyword evidence="2" id="KW-0808">Transferase</keyword>
<sequence length="219" mass="24746">MLTPKTSDMKIQTPSLAEIETATLNHYNQNAESYWQGTKDHDVTQNYTAFLDALPQEHVLDILDLGCGPGRDVFYFKSLGHRPVGLDGSEVFCRMARAHSGCRILQQSLLSLDLPPQGFDGIFANASLFHVPSRELPRVLNDLYTALRPAGVLFISNPRGNGEGWSGQRYGHFMEIDSSREFLVNAQFEILDHYYRPPGKPRHEQPWLAITARKRNESC</sequence>
<keyword evidence="5" id="KW-1185">Reference proteome</keyword>
<dbReference type="RefSeq" id="WP_256605922.1">
    <property type="nucleotide sequence ID" value="NZ_JANIBL010000009.1"/>
</dbReference>
<dbReference type="PANTHER" id="PTHR43861">
    <property type="entry name" value="TRANS-ACONITATE 2-METHYLTRANSFERASE-RELATED"/>
    <property type="match status" value="1"/>
</dbReference>
<evidence type="ECO:0000313" key="4">
    <source>
        <dbReference type="EMBL" id="MCQ8116687.1"/>
    </source>
</evidence>
<comment type="caution">
    <text evidence="4">The sequence shown here is derived from an EMBL/GenBank/DDBJ whole genome shotgun (WGS) entry which is preliminary data.</text>
</comment>